<proteinExistence type="predicted"/>
<dbReference type="AlphaFoldDB" id="A0A2P2QMS1"/>
<protein>
    <submittedName>
        <fullName evidence="2">Ethylene-responsive transcription factor ERF106-like</fullName>
    </submittedName>
</protein>
<evidence type="ECO:0000313" key="2">
    <source>
        <dbReference type="EMBL" id="MBX68224.1"/>
    </source>
</evidence>
<accession>A0A2P2QMS1</accession>
<feature type="signal peptide" evidence="1">
    <location>
        <begin position="1"/>
        <end position="22"/>
    </location>
</feature>
<keyword evidence="1" id="KW-0732">Signal</keyword>
<organism evidence="2">
    <name type="scientific">Rhizophora mucronata</name>
    <name type="common">Asiatic mangrove</name>
    <dbReference type="NCBI Taxonomy" id="61149"/>
    <lineage>
        <taxon>Eukaryota</taxon>
        <taxon>Viridiplantae</taxon>
        <taxon>Streptophyta</taxon>
        <taxon>Embryophyta</taxon>
        <taxon>Tracheophyta</taxon>
        <taxon>Spermatophyta</taxon>
        <taxon>Magnoliopsida</taxon>
        <taxon>eudicotyledons</taxon>
        <taxon>Gunneridae</taxon>
        <taxon>Pentapetalae</taxon>
        <taxon>rosids</taxon>
        <taxon>fabids</taxon>
        <taxon>Malpighiales</taxon>
        <taxon>Rhizophoraceae</taxon>
        <taxon>Rhizophora</taxon>
    </lineage>
</organism>
<feature type="chain" id="PRO_5015152374" evidence="1">
    <location>
        <begin position="23"/>
        <end position="47"/>
    </location>
</feature>
<sequence>MTPSRDYAAAFTLLLFLPLFAGGPDSPASKGKFKIAFLPLSLNAAKS</sequence>
<reference evidence="2" key="1">
    <citation type="submission" date="2018-02" db="EMBL/GenBank/DDBJ databases">
        <title>Rhizophora mucronata_Transcriptome.</title>
        <authorList>
            <person name="Meera S.P."/>
            <person name="Sreeshan A."/>
            <person name="Augustine A."/>
        </authorList>
    </citation>
    <scope>NUCLEOTIDE SEQUENCE</scope>
    <source>
        <tissue evidence="2">Leaf</tissue>
    </source>
</reference>
<dbReference type="EMBL" id="GGEC01087740">
    <property type="protein sequence ID" value="MBX68224.1"/>
    <property type="molecule type" value="Transcribed_RNA"/>
</dbReference>
<evidence type="ECO:0000256" key="1">
    <source>
        <dbReference type="SAM" id="SignalP"/>
    </source>
</evidence>
<name>A0A2P2QMS1_RHIMU</name>